<feature type="transmembrane region" description="Helical" evidence="1">
    <location>
        <begin position="41"/>
        <end position="62"/>
    </location>
</feature>
<sequence length="380" mass="43937">MKDKLDDVRSILEDGVYKGHQFTEESKRKVRKSIKKKNTTWFPTVLTVAVACGFVGFGFFFVTQELGLFEKESLQASVENKNNEPTIIEPLDLNGDLSEDLPLIVNDDLLENLSLPIDIQNVIPTISSKPQISARTVSDGYQISLTYYGDKFEVNMIENVDLPKNIDEYKRTRNKIWADEETLLINGHDAFYSVDQKEMHLFTKEKYFILHGVEKEQLLTLASLIDTKKPVQEIELKEYEEVIMYNAELSDIKQKVYLKTDFNENSEFLKDIDTPLITVQKNDSAFAIRHHFASPTDSSELMVEQHYSENGNTHIIQQINRDYTLEKEVEMSDRKLYLFSNGLHHVGYFTYQNNLFEVRTMNSIPLEHLQEILSGIKLAD</sequence>
<evidence type="ECO:0000313" key="2">
    <source>
        <dbReference type="EMBL" id="MFC6039650.1"/>
    </source>
</evidence>
<keyword evidence="1" id="KW-0472">Membrane</keyword>
<gene>
    <name evidence="2" type="ORF">ACFPYN_09490</name>
</gene>
<keyword evidence="3" id="KW-1185">Reference proteome</keyword>
<organism evidence="2 3">
    <name type="scientific">Paenisporosarcina macmurdoensis</name>
    <dbReference type="NCBI Taxonomy" id="212659"/>
    <lineage>
        <taxon>Bacteria</taxon>
        <taxon>Bacillati</taxon>
        <taxon>Bacillota</taxon>
        <taxon>Bacilli</taxon>
        <taxon>Bacillales</taxon>
        <taxon>Caryophanaceae</taxon>
        <taxon>Paenisporosarcina</taxon>
    </lineage>
</organism>
<dbReference type="Proteomes" id="UP001596170">
    <property type="component" value="Unassembled WGS sequence"/>
</dbReference>
<protein>
    <recommendedName>
        <fullName evidence="4">DUF4367 domain-containing protein</fullName>
    </recommendedName>
</protein>
<evidence type="ECO:0000256" key="1">
    <source>
        <dbReference type="SAM" id="Phobius"/>
    </source>
</evidence>
<accession>A0ABW1L6Q7</accession>
<name>A0ABW1L6Q7_9BACL</name>
<comment type="caution">
    <text evidence="2">The sequence shown here is derived from an EMBL/GenBank/DDBJ whole genome shotgun (WGS) entry which is preliminary data.</text>
</comment>
<dbReference type="EMBL" id="JBHSRI010000015">
    <property type="protein sequence ID" value="MFC6039650.1"/>
    <property type="molecule type" value="Genomic_DNA"/>
</dbReference>
<dbReference type="RefSeq" id="WP_377733779.1">
    <property type="nucleotide sequence ID" value="NZ_JBHSRI010000015.1"/>
</dbReference>
<keyword evidence="1" id="KW-0812">Transmembrane</keyword>
<evidence type="ECO:0000313" key="3">
    <source>
        <dbReference type="Proteomes" id="UP001596170"/>
    </source>
</evidence>
<evidence type="ECO:0008006" key="4">
    <source>
        <dbReference type="Google" id="ProtNLM"/>
    </source>
</evidence>
<proteinExistence type="predicted"/>
<keyword evidence="1" id="KW-1133">Transmembrane helix</keyword>
<reference evidence="3" key="1">
    <citation type="journal article" date="2019" name="Int. J. Syst. Evol. Microbiol.">
        <title>The Global Catalogue of Microorganisms (GCM) 10K type strain sequencing project: providing services to taxonomists for standard genome sequencing and annotation.</title>
        <authorList>
            <consortium name="The Broad Institute Genomics Platform"/>
            <consortium name="The Broad Institute Genome Sequencing Center for Infectious Disease"/>
            <person name="Wu L."/>
            <person name="Ma J."/>
        </authorList>
    </citation>
    <scope>NUCLEOTIDE SEQUENCE [LARGE SCALE GENOMIC DNA]</scope>
    <source>
        <strain evidence="3">CCUG 54527</strain>
    </source>
</reference>